<keyword evidence="2" id="KW-0472">Membrane</keyword>
<accession>A0ABP9JUH9</accession>
<feature type="transmembrane region" description="Helical" evidence="2">
    <location>
        <begin position="232"/>
        <end position="250"/>
    </location>
</feature>
<keyword evidence="2" id="KW-0812">Transmembrane</keyword>
<evidence type="ECO:0000256" key="2">
    <source>
        <dbReference type="SAM" id="Phobius"/>
    </source>
</evidence>
<proteinExistence type="predicted"/>
<feature type="region of interest" description="Disordered" evidence="1">
    <location>
        <begin position="1"/>
        <end position="25"/>
    </location>
</feature>
<feature type="transmembrane region" description="Helical" evidence="2">
    <location>
        <begin position="53"/>
        <end position="77"/>
    </location>
</feature>
<feature type="transmembrane region" description="Helical" evidence="2">
    <location>
        <begin position="262"/>
        <end position="284"/>
    </location>
</feature>
<reference evidence="4" key="1">
    <citation type="journal article" date="2019" name="Int. J. Syst. Evol. Microbiol.">
        <title>The Global Catalogue of Microorganisms (GCM) 10K type strain sequencing project: providing services to taxonomists for standard genome sequencing and annotation.</title>
        <authorList>
            <consortium name="The Broad Institute Genomics Platform"/>
            <consortium name="The Broad Institute Genome Sequencing Center for Infectious Disease"/>
            <person name="Wu L."/>
            <person name="Ma J."/>
        </authorList>
    </citation>
    <scope>NUCLEOTIDE SEQUENCE [LARGE SCALE GENOMIC DNA]</scope>
    <source>
        <strain evidence="4">JCM 18298</strain>
    </source>
</reference>
<dbReference type="RefSeq" id="WP_345493695.1">
    <property type="nucleotide sequence ID" value="NZ_BAABJM010000001.1"/>
</dbReference>
<dbReference type="EMBL" id="BAABJM010000001">
    <property type="protein sequence ID" value="GAA5045039.1"/>
    <property type="molecule type" value="Genomic_DNA"/>
</dbReference>
<evidence type="ECO:0000313" key="4">
    <source>
        <dbReference type="Proteomes" id="UP001500603"/>
    </source>
</evidence>
<name>A0ABP9JUH9_9NOCA</name>
<evidence type="ECO:0000313" key="3">
    <source>
        <dbReference type="EMBL" id="GAA5045039.1"/>
    </source>
</evidence>
<organism evidence="3 4">
    <name type="scientific">Nocardia callitridis</name>
    <dbReference type="NCBI Taxonomy" id="648753"/>
    <lineage>
        <taxon>Bacteria</taxon>
        <taxon>Bacillati</taxon>
        <taxon>Actinomycetota</taxon>
        <taxon>Actinomycetes</taxon>
        <taxon>Mycobacteriales</taxon>
        <taxon>Nocardiaceae</taxon>
        <taxon>Nocardia</taxon>
    </lineage>
</organism>
<protein>
    <recommendedName>
        <fullName evidence="5">Secreted protein</fullName>
    </recommendedName>
</protein>
<keyword evidence="2" id="KW-1133">Transmembrane helix</keyword>
<comment type="caution">
    <text evidence="3">The sequence shown here is derived from an EMBL/GenBank/DDBJ whole genome shotgun (WGS) entry which is preliminary data.</text>
</comment>
<sequence>MARADVATAQRPAPPAAEQPTGTPRSGPLLALLREYLDPAGLRAFAKSSPGRLIAIGLVLIGVSVIAGGVTAASISARQSGLGTLLDDTEPDSYSALRLYTSLSIADAAASTAFISGGLEPQAVRDRYTQAVGEAAAELVTQSGHATTVGTDGAPDPDTRLRTGIATSLPMYSGLIEAARANNRTGYPVGAAYLSEASNEMQTKLLPMAQELHDHRSKAVTDAQQRHLRPPWTAITLLVVALGLLVWVQSDLMRRWRRMLNPGLLSASAAILILLAWTVIAGSVSATAMIRGRDDGVVPAARLTESRILAQQARAAETLKLVRRDATGDYDRTYDTNVARLADLLAAYPDSAPAATEVKSALPALDRWRRAHQRMNDTLERGDFSGAAAVATGPSVADSAAQVEAMDKALERGIVETRNNLRDNITQATKVLGFLASGGLVLGLAAAGCVGLGLWPRLREYR</sequence>
<evidence type="ECO:0008006" key="5">
    <source>
        <dbReference type="Google" id="ProtNLM"/>
    </source>
</evidence>
<dbReference type="Proteomes" id="UP001500603">
    <property type="component" value="Unassembled WGS sequence"/>
</dbReference>
<keyword evidence="4" id="KW-1185">Reference proteome</keyword>
<feature type="transmembrane region" description="Helical" evidence="2">
    <location>
        <begin position="97"/>
        <end position="119"/>
    </location>
</feature>
<feature type="transmembrane region" description="Helical" evidence="2">
    <location>
        <begin position="431"/>
        <end position="455"/>
    </location>
</feature>
<evidence type="ECO:0000256" key="1">
    <source>
        <dbReference type="SAM" id="MobiDB-lite"/>
    </source>
</evidence>
<gene>
    <name evidence="3" type="ORF">GCM10023318_08670</name>
</gene>